<dbReference type="AlphaFoldDB" id="A0A381XT32"/>
<name>A0A381XT32_9ZZZZ</name>
<protein>
    <submittedName>
        <fullName evidence="1">Uncharacterized protein</fullName>
    </submittedName>
</protein>
<reference evidence="1" key="1">
    <citation type="submission" date="2018-05" db="EMBL/GenBank/DDBJ databases">
        <authorList>
            <person name="Lanie J.A."/>
            <person name="Ng W.-L."/>
            <person name="Kazmierczak K.M."/>
            <person name="Andrzejewski T.M."/>
            <person name="Davidsen T.M."/>
            <person name="Wayne K.J."/>
            <person name="Tettelin H."/>
            <person name="Glass J.I."/>
            <person name="Rusch D."/>
            <person name="Podicherti R."/>
            <person name="Tsui H.-C.T."/>
            <person name="Winkler M.E."/>
        </authorList>
    </citation>
    <scope>NUCLEOTIDE SEQUENCE</scope>
</reference>
<sequence>MTTGKVTQRFNRQFVGYDVQVY</sequence>
<evidence type="ECO:0000313" key="1">
    <source>
        <dbReference type="EMBL" id="SVA67810.1"/>
    </source>
</evidence>
<gene>
    <name evidence="1" type="ORF">METZ01_LOCUS120664</name>
</gene>
<organism evidence="1">
    <name type="scientific">marine metagenome</name>
    <dbReference type="NCBI Taxonomy" id="408172"/>
    <lineage>
        <taxon>unclassified sequences</taxon>
        <taxon>metagenomes</taxon>
        <taxon>ecological metagenomes</taxon>
    </lineage>
</organism>
<accession>A0A381XT32</accession>
<dbReference type="EMBL" id="UINC01016252">
    <property type="protein sequence ID" value="SVA67810.1"/>
    <property type="molecule type" value="Genomic_DNA"/>
</dbReference>
<proteinExistence type="predicted"/>